<dbReference type="CDD" id="cd19946">
    <property type="entry name" value="GlpA-like_Fer2_BFD-like"/>
    <property type="match status" value="1"/>
</dbReference>
<evidence type="ECO:0000259" key="4">
    <source>
        <dbReference type="Pfam" id="PF07992"/>
    </source>
</evidence>
<dbReference type="SUPFAM" id="SSF51905">
    <property type="entry name" value="FAD/NAD(P)-binding domain"/>
    <property type="match status" value="2"/>
</dbReference>
<evidence type="ECO:0000313" key="6">
    <source>
        <dbReference type="Proteomes" id="UP001165679"/>
    </source>
</evidence>
<comment type="caution">
    <text evidence="5">The sequence shown here is derived from an EMBL/GenBank/DDBJ whole genome shotgun (WGS) entry which is preliminary data.</text>
</comment>
<evidence type="ECO:0000256" key="1">
    <source>
        <dbReference type="ARBA" id="ARBA00023002"/>
    </source>
</evidence>
<keyword evidence="1" id="KW-0560">Oxidoreductase</keyword>
<dbReference type="InterPro" id="IPR007419">
    <property type="entry name" value="BFD-like_2Fe2S-bd_dom"/>
</dbReference>
<dbReference type="Gene3D" id="1.10.10.1100">
    <property type="entry name" value="BFD-like [2Fe-2S]-binding domain"/>
    <property type="match status" value="1"/>
</dbReference>
<dbReference type="AlphaFoldDB" id="A0AA42CF05"/>
<dbReference type="Proteomes" id="UP001165679">
    <property type="component" value="Unassembled WGS sequence"/>
</dbReference>
<dbReference type="PRINTS" id="PR00411">
    <property type="entry name" value="PNDRDTASEI"/>
</dbReference>
<dbReference type="InterPro" id="IPR036010">
    <property type="entry name" value="2Fe-2S_ferredoxin-like_sf"/>
</dbReference>
<dbReference type="GO" id="GO:0016491">
    <property type="term" value="F:oxidoreductase activity"/>
    <property type="evidence" value="ECO:0007669"/>
    <property type="project" value="UniProtKB-KW"/>
</dbReference>
<dbReference type="PRINTS" id="PR00368">
    <property type="entry name" value="FADPNR"/>
</dbReference>
<dbReference type="Gene3D" id="3.30.9.10">
    <property type="entry name" value="D-Amino Acid Oxidase, subunit A, domain 2"/>
    <property type="match status" value="1"/>
</dbReference>
<dbReference type="InterPro" id="IPR023753">
    <property type="entry name" value="FAD/NAD-binding_dom"/>
</dbReference>
<evidence type="ECO:0000259" key="3">
    <source>
        <dbReference type="Pfam" id="PF04324"/>
    </source>
</evidence>
<feature type="domain" description="FAD dependent oxidoreductase" evidence="2">
    <location>
        <begin position="586"/>
        <end position="940"/>
    </location>
</feature>
<evidence type="ECO:0000313" key="5">
    <source>
        <dbReference type="EMBL" id="MCW3474226.1"/>
    </source>
</evidence>
<dbReference type="InterPro" id="IPR042204">
    <property type="entry name" value="2Fe-2S-bd_N"/>
</dbReference>
<dbReference type="EMBL" id="JAPDNT010000003">
    <property type="protein sequence ID" value="MCW3474226.1"/>
    <property type="molecule type" value="Genomic_DNA"/>
</dbReference>
<dbReference type="Gene3D" id="3.50.50.60">
    <property type="entry name" value="FAD/NAD(P)-binding domain"/>
    <property type="match status" value="3"/>
</dbReference>
<feature type="domain" description="BFD-like [2Fe-2S]-binding" evidence="3">
    <location>
        <begin position="477"/>
        <end position="525"/>
    </location>
</feature>
<keyword evidence="6" id="KW-1185">Reference proteome</keyword>
<dbReference type="Pfam" id="PF07992">
    <property type="entry name" value="Pyr_redox_2"/>
    <property type="match status" value="1"/>
</dbReference>
<organism evidence="5 6">
    <name type="scientific">Limobrevibacterium gyesilva</name>
    <dbReference type="NCBI Taxonomy" id="2991712"/>
    <lineage>
        <taxon>Bacteria</taxon>
        <taxon>Pseudomonadati</taxon>
        <taxon>Pseudomonadota</taxon>
        <taxon>Alphaproteobacteria</taxon>
        <taxon>Acetobacterales</taxon>
        <taxon>Acetobacteraceae</taxon>
        <taxon>Limobrevibacterium</taxon>
    </lineage>
</organism>
<gene>
    <name evidence="5" type="ORF">OL599_06505</name>
</gene>
<proteinExistence type="predicted"/>
<name>A0AA42CF05_9PROT</name>
<dbReference type="Pfam" id="PF01266">
    <property type="entry name" value="DAO"/>
    <property type="match status" value="1"/>
</dbReference>
<dbReference type="PANTHER" id="PTHR42949:SF3">
    <property type="entry name" value="ANAEROBIC GLYCEROL-3-PHOSPHATE DEHYDROGENASE SUBUNIT B"/>
    <property type="match status" value="1"/>
</dbReference>
<dbReference type="InterPro" id="IPR036188">
    <property type="entry name" value="FAD/NAD-bd_sf"/>
</dbReference>
<dbReference type="InterPro" id="IPR051691">
    <property type="entry name" value="Metab_Enz_Cyan_OpOx_G3PDH"/>
</dbReference>
<dbReference type="GO" id="GO:0051536">
    <property type="term" value="F:iron-sulfur cluster binding"/>
    <property type="evidence" value="ECO:0007669"/>
    <property type="project" value="InterPro"/>
</dbReference>
<reference evidence="5" key="2">
    <citation type="submission" date="2022-10" db="EMBL/GenBank/DDBJ databases">
        <authorList>
            <person name="Trinh H.N."/>
        </authorList>
    </citation>
    <scope>NUCLEOTIDE SEQUENCE</scope>
    <source>
        <strain evidence="5">RN2-1</strain>
    </source>
</reference>
<dbReference type="InterPro" id="IPR041854">
    <property type="entry name" value="BFD-like_2Fe2S-bd_dom_sf"/>
</dbReference>
<dbReference type="Pfam" id="PF13510">
    <property type="entry name" value="Fer2_4"/>
    <property type="match status" value="1"/>
</dbReference>
<evidence type="ECO:0000259" key="2">
    <source>
        <dbReference type="Pfam" id="PF01266"/>
    </source>
</evidence>
<dbReference type="SUPFAM" id="SSF54292">
    <property type="entry name" value="2Fe-2S ferredoxin-like"/>
    <property type="match status" value="1"/>
</dbReference>
<dbReference type="PANTHER" id="PTHR42949">
    <property type="entry name" value="ANAEROBIC GLYCEROL-3-PHOSPHATE DEHYDROGENASE SUBUNIT B"/>
    <property type="match status" value="1"/>
</dbReference>
<dbReference type="InterPro" id="IPR006076">
    <property type="entry name" value="FAD-dep_OxRdtase"/>
</dbReference>
<dbReference type="RefSeq" id="WP_264712851.1">
    <property type="nucleotide sequence ID" value="NZ_JAPDNT010000003.1"/>
</dbReference>
<protein>
    <submittedName>
        <fullName evidence="5">FAD-dependent oxidoreductase</fullName>
    </submittedName>
</protein>
<sequence>MRLSHKTIRPVARQVTIHFEGRPVPALEGETVAAALSAAGIVAFRHTPTGAPRGLFCGMGACFDCVVTVDGQIGRRACLEKVADGMAVTGAMPAEPAPLAPDPQGDEAETRACDVLVVGAGPAGLSAAIAACEAGASVVVLDERDAPGGQYHKPLAASHADPAPDAQFAEGQALRRRAEEAGVAITTGATVWGAFGAQDVAAVVAGAAVTFQPRRLILAPGAHERPVPVPGWTLPGVMTTGALQTLARAQRVSPGHRVLIAGNGPLNLQLACELLAGGVRVEAVVEAAPRPGFATMRHALTMLRKSPGLARQGLSYLATLRRAGVPILWGSRIAALDGEGRVETARIATPAGERVIAAEVVALNLGFQPETGLARALDIPHCFVDTGLGHLATEADADGRTALDGVFAVGDGASLGGSRVALARGRLAGLAVARDLGLTAPDDPAARAALADAQAFQDALWALFRPPPPEALADDTIVCRCEEVTAGRLRQEITGGLVSVAALKKATRAGMGRCQGRFCAASVARLCPHAPSADAFAAPRVPVKPVPAAALMFEAPEFEAPLLISPTPNMRRVPVPDLPAETRRADILVIGGGAVGLSTAYFLARDGADVLVADRDEAGFAASTANAGSLHAQLLSYDFGYPGMPEDGGPAAYSLPLGPRSIDLWKQIAAAAGETLGLSTEGGLMLADSEAGMAWLRAKVEMEKRWGTETHLIGANELRRIAPWLSHGMTGAVFCPAEGRIDPLRGTMALSRLAQRHGARLLKGAEVTGIARDGAAWHVLTTKGSVIAGRVVNCAGPWGGRIGAMVGLDLPVTGTVQQVIVTEPAPRMVEHLVALAHRHLSLKQQDSGGLLIGGGWFGSFDPKDGRSRNLRQNIQGNLWVAAKVLPALRGLSIIRSWTGINVAVDRAPILGEAPGLPGFFNAITANGYTLGPITGRLTADTVLHGAAIDPHYRVERFN</sequence>
<reference evidence="5" key="1">
    <citation type="submission" date="2022-09" db="EMBL/GenBank/DDBJ databases">
        <title>Rhodovastum sp. nov. RN2-1 isolated from soil in Seongnam, South Korea.</title>
        <authorList>
            <person name="Le N.T."/>
        </authorList>
    </citation>
    <scope>NUCLEOTIDE SEQUENCE</scope>
    <source>
        <strain evidence="5">RN2-1</strain>
    </source>
</reference>
<accession>A0AA42CF05</accession>
<dbReference type="Gene3D" id="3.10.20.440">
    <property type="entry name" value="2Fe-2S iron-sulphur cluster binding domain, sarcosine oxidase, alpha subunit, N-terminal domain"/>
    <property type="match status" value="1"/>
</dbReference>
<feature type="domain" description="FAD/NAD(P)-binding" evidence="4">
    <location>
        <begin position="114"/>
        <end position="417"/>
    </location>
</feature>
<dbReference type="Pfam" id="PF04324">
    <property type="entry name" value="Fer2_BFD"/>
    <property type="match status" value="1"/>
</dbReference>